<name>A0ACD0NW40_9BASI</name>
<gene>
    <name evidence="1" type="ORF">IE53DRAFT_115279</name>
</gene>
<keyword evidence="2" id="KW-1185">Reference proteome</keyword>
<dbReference type="Proteomes" id="UP000245626">
    <property type="component" value="Unassembled WGS sequence"/>
</dbReference>
<organism evidence="1 2">
    <name type="scientific">Violaceomyces palustris</name>
    <dbReference type="NCBI Taxonomy" id="1673888"/>
    <lineage>
        <taxon>Eukaryota</taxon>
        <taxon>Fungi</taxon>
        <taxon>Dikarya</taxon>
        <taxon>Basidiomycota</taxon>
        <taxon>Ustilaginomycotina</taxon>
        <taxon>Ustilaginomycetes</taxon>
        <taxon>Violaceomycetales</taxon>
        <taxon>Violaceomycetaceae</taxon>
        <taxon>Violaceomyces</taxon>
    </lineage>
</organism>
<accession>A0ACD0NW40</accession>
<dbReference type="EMBL" id="KZ819980">
    <property type="protein sequence ID" value="PWN50002.1"/>
    <property type="molecule type" value="Genomic_DNA"/>
</dbReference>
<evidence type="ECO:0000313" key="2">
    <source>
        <dbReference type="Proteomes" id="UP000245626"/>
    </source>
</evidence>
<evidence type="ECO:0000313" key="1">
    <source>
        <dbReference type="EMBL" id="PWN50002.1"/>
    </source>
</evidence>
<reference evidence="1 2" key="1">
    <citation type="journal article" date="2018" name="Mol. Biol. Evol.">
        <title>Broad Genomic Sampling Reveals a Smut Pathogenic Ancestry of the Fungal Clade Ustilaginomycotina.</title>
        <authorList>
            <person name="Kijpornyongpan T."/>
            <person name="Mondo S.J."/>
            <person name="Barry K."/>
            <person name="Sandor L."/>
            <person name="Lee J."/>
            <person name="Lipzen A."/>
            <person name="Pangilinan J."/>
            <person name="LaButti K."/>
            <person name="Hainaut M."/>
            <person name="Henrissat B."/>
            <person name="Grigoriev I.V."/>
            <person name="Spatafora J.W."/>
            <person name="Aime M.C."/>
        </authorList>
    </citation>
    <scope>NUCLEOTIDE SEQUENCE [LARGE SCALE GENOMIC DNA]</scope>
    <source>
        <strain evidence="1 2">SA 807</strain>
    </source>
</reference>
<sequence length="181" mass="20769">MGRGRERERGREGERERGRERERRQPAYKHLLLLVAIRSPLILHRSPPSRLKVSMSQGSPLHHPAANLVLDPNRNRILGAYSRHLPQEFILFLPRQHLIFGIMALPRTVLLMACFTSSGCKADFSMSFFFFLEKEKKNYENGMDAGRMATVTLGDSHEPLANLRFWPLCQGVQMTRISRGS</sequence>
<protein>
    <submittedName>
        <fullName evidence="1">Uncharacterized protein</fullName>
    </submittedName>
</protein>
<proteinExistence type="predicted"/>